<dbReference type="InParanoid" id="A0A420XPK1"/>
<comment type="caution">
    <text evidence="2">The sequence shown here is derived from an EMBL/GenBank/DDBJ whole genome shotgun (WGS) entry which is preliminary data.</text>
</comment>
<dbReference type="Proteomes" id="UP000281955">
    <property type="component" value="Unassembled WGS sequence"/>
</dbReference>
<feature type="transmembrane region" description="Helical" evidence="1">
    <location>
        <begin position="426"/>
        <end position="448"/>
    </location>
</feature>
<keyword evidence="3" id="KW-1185">Reference proteome</keyword>
<feature type="transmembrane region" description="Helical" evidence="1">
    <location>
        <begin position="752"/>
        <end position="774"/>
    </location>
</feature>
<evidence type="ECO:0000313" key="2">
    <source>
        <dbReference type="EMBL" id="RKS74123.1"/>
    </source>
</evidence>
<sequence length="883" mass="89654">MSRRPRFAVGLALLTALLVAVGVSAPLLVAAAGEGAWEQDRDRLGTTTLGATVLSGTRSRFNGSVANDRVAQVPALDAALDAQAKALGLPAPVELPDVTGLLATGAGRVEKAQVFARTEAEARLELLSGGPATTGVLVPSRLATALSLRAGGTLQLRATDLTGHPRSVALPVAGVYREPALPVGPYWEGQAYRFFVPLPNPRTGDLDYPEAPVVAAPALVRSVATSLEQPVDLEYAFPLPSHASRAQAEAAAVRQQQLTLRVGAPPLADRFDAVGEPALVRTSLANVLTRTRSTVSLLTPPVRAVGYGGAGAALLLVGVWAAQRVRRREVQLRALVARGLSPAQAGWRAAVEALPAVVVGTLLGAGAGAAAVRALGPAGRFPEGWLGDAWPVVVVCALLVLVEVAVVTAVAVARMGQIGVGAAQQLLGRVPWVPVTAAVAVVAALPLVDGRPRDDGGLGVVTLGVPLLVVAAASGVVVSVLQRAARPVRGPAARLPAGAYLGVRRVLAAASATRLVVVATAVALGLVVYAGALAASTSRTLHAKAVVAVGADYVADVNAGHESPALPAGATLVQRARGIDLAPGGLSTDVLAVDPAGFGRVADWEPGFADRPLPELLAALVPRAGAADRVPVVVAGPVPDQVLTSTGGRLTLDFGAYQVQAQVVGRASAFPGMPSTRPMLVAARAPLTAALHAAGQDIDLVLQRQVWGRGDDRPLLQASGPDTTAVDPAAVRTTSDFLARPALRAQSWTLGYLRAVAACAGVLGLAGLALYAAAQQRRRTVASVLLDRMGLARRSALAAAAVELGLLALVAAVLGAGLGLPTARLVLDTLDPVPALPPGPVFEVPLPALLAVAVGVVLLVAVGSVLVDSLARRAPRGQVLRGG</sequence>
<keyword evidence="1" id="KW-0812">Transmembrane</keyword>
<feature type="transmembrane region" description="Helical" evidence="1">
    <location>
        <begin position="460"/>
        <end position="481"/>
    </location>
</feature>
<evidence type="ECO:0000313" key="3">
    <source>
        <dbReference type="Proteomes" id="UP000281955"/>
    </source>
</evidence>
<accession>A0A420XPK1</accession>
<dbReference type="EMBL" id="RBWV01000012">
    <property type="protein sequence ID" value="RKS74123.1"/>
    <property type="molecule type" value="Genomic_DNA"/>
</dbReference>
<feature type="transmembrane region" description="Helical" evidence="1">
    <location>
        <begin position="515"/>
        <end position="535"/>
    </location>
</feature>
<feature type="transmembrane region" description="Helical" evidence="1">
    <location>
        <begin position="353"/>
        <end position="372"/>
    </location>
</feature>
<evidence type="ECO:0000256" key="1">
    <source>
        <dbReference type="SAM" id="Phobius"/>
    </source>
</evidence>
<keyword evidence="1" id="KW-1133">Transmembrane helix</keyword>
<dbReference type="RefSeq" id="WP_121193882.1">
    <property type="nucleotide sequence ID" value="NZ_RBWV01000012.1"/>
</dbReference>
<feature type="transmembrane region" description="Helical" evidence="1">
    <location>
        <begin position="304"/>
        <end position="322"/>
    </location>
</feature>
<organism evidence="2 3">
    <name type="scientific">Motilibacter peucedani</name>
    <dbReference type="NCBI Taxonomy" id="598650"/>
    <lineage>
        <taxon>Bacteria</taxon>
        <taxon>Bacillati</taxon>
        <taxon>Actinomycetota</taxon>
        <taxon>Actinomycetes</taxon>
        <taxon>Motilibacterales</taxon>
        <taxon>Motilibacteraceae</taxon>
        <taxon>Motilibacter</taxon>
    </lineage>
</organism>
<feature type="transmembrane region" description="Helical" evidence="1">
    <location>
        <begin position="846"/>
        <end position="867"/>
    </location>
</feature>
<keyword evidence="1" id="KW-0472">Membrane</keyword>
<gene>
    <name evidence="2" type="ORF">CLV35_2624</name>
</gene>
<name>A0A420XPK1_9ACTN</name>
<protein>
    <submittedName>
        <fullName evidence="2">Putative ABC transport system permease protein</fullName>
    </submittedName>
</protein>
<dbReference type="AlphaFoldDB" id="A0A420XPK1"/>
<feature type="transmembrane region" description="Helical" evidence="1">
    <location>
        <begin position="392"/>
        <end position="414"/>
    </location>
</feature>
<reference evidence="2 3" key="1">
    <citation type="submission" date="2018-10" db="EMBL/GenBank/DDBJ databases">
        <title>Genomic Encyclopedia of Archaeal and Bacterial Type Strains, Phase II (KMG-II): from individual species to whole genera.</title>
        <authorList>
            <person name="Goeker M."/>
        </authorList>
    </citation>
    <scope>NUCLEOTIDE SEQUENCE [LARGE SCALE GENOMIC DNA]</scope>
    <source>
        <strain evidence="2 3">RP-AC37</strain>
    </source>
</reference>
<dbReference type="OrthoDB" id="5173081at2"/>
<feature type="transmembrane region" description="Helical" evidence="1">
    <location>
        <begin position="795"/>
        <end position="820"/>
    </location>
</feature>
<proteinExistence type="predicted"/>